<evidence type="ECO:0000313" key="2">
    <source>
        <dbReference type="EnsemblMetazoa" id="GAUT041618-PA"/>
    </source>
</evidence>
<dbReference type="Proteomes" id="UP000078200">
    <property type="component" value="Unassembled WGS sequence"/>
</dbReference>
<organism evidence="2 3">
    <name type="scientific">Glossina austeni</name>
    <name type="common">Savannah tsetse fly</name>
    <dbReference type="NCBI Taxonomy" id="7395"/>
    <lineage>
        <taxon>Eukaryota</taxon>
        <taxon>Metazoa</taxon>
        <taxon>Ecdysozoa</taxon>
        <taxon>Arthropoda</taxon>
        <taxon>Hexapoda</taxon>
        <taxon>Insecta</taxon>
        <taxon>Pterygota</taxon>
        <taxon>Neoptera</taxon>
        <taxon>Endopterygota</taxon>
        <taxon>Diptera</taxon>
        <taxon>Brachycera</taxon>
        <taxon>Muscomorpha</taxon>
        <taxon>Hippoboscoidea</taxon>
        <taxon>Glossinidae</taxon>
        <taxon>Glossina</taxon>
    </lineage>
</organism>
<protein>
    <submittedName>
        <fullName evidence="2">Uncharacterized protein</fullName>
    </submittedName>
</protein>
<dbReference type="VEuPathDB" id="VectorBase:GAUT041618"/>
<accession>A0A1A9VMF2</accession>
<feature type="compositionally biased region" description="Low complexity" evidence="1">
    <location>
        <begin position="16"/>
        <end position="26"/>
    </location>
</feature>
<reference evidence="2" key="1">
    <citation type="submission" date="2020-05" db="UniProtKB">
        <authorList>
            <consortium name="EnsemblMetazoa"/>
        </authorList>
    </citation>
    <scope>IDENTIFICATION</scope>
    <source>
        <strain evidence="2">TTRI</strain>
    </source>
</reference>
<dbReference type="STRING" id="7395.A0A1A9VMF2"/>
<sequence>MKLSREVAAWRPGALSKNSRSSFSKSPPALVVTSSKSIGMAVVAVVEDETLESLLLKCSCKRRVNSKFFISFSMSSKKPTSMPMSFRSGKSGDFCCFNFKTQERGSRPDSLEVLGVFGASKALGVSAAVELAPPGVEAAKDGVGDGIIS</sequence>
<dbReference type="AlphaFoldDB" id="A0A1A9VMF2"/>
<proteinExistence type="predicted"/>
<feature type="region of interest" description="Disordered" evidence="1">
    <location>
        <begin position="1"/>
        <end position="27"/>
    </location>
</feature>
<dbReference type="EnsemblMetazoa" id="GAUT041618-RA">
    <property type="protein sequence ID" value="GAUT041618-PA"/>
    <property type="gene ID" value="GAUT041618"/>
</dbReference>
<evidence type="ECO:0000313" key="3">
    <source>
        <dbReference type="Proteomes" id="UP000078200"/>
    </source>
</evidence>
<evidence type="ECO:0000256" key="1">
    <source>
        <dbReference type="SAM" id="MobiDB-lite"/>
    </source>
</evidence>
<keyword evidence="3" id="KW-1185">Reference proteome</keyword>
<name>A0A1A9VMF2_GLOAU</name>